<proteinExistence type="predicted"/>
<evidence type="ECO:0000313" key="2">
    <source>
        <dbReference type="EMBL" id="KLJ08193.1"/>
    </source>
</evidence>
<gene>
    <name evidence="2" type="ORF">EMPG_09961</name>
</gene>
<dbReference type="PROSITE" id="PS51819">
    <property type="entry name" value="VOC"/>
    <property type="match status" value="1"/>
</dbReference>
<dbReference type="CDD" id="cd07247">
    <property type="entry name" value="SgaA_N_like"/>
    <property type="match status" value="1"/>
</dbReference>
<reference evidence="3" key="1">
    <citation type="journal article" date="2015" name="PLoS Genet.">
        <title>The dynamic genome and transcriptome of the human fungal pathogen Blastomyces and close relative Emmonsia.</title>
        <authorList>
            <person name="Munoz J.F."/>
            <person name="Gauthier G.M."/>
            <person name="Desjardins C.A."/>
            <person name="Gallo J.E."/>
            <person name="Holder J."/>
            <person name="Sullivan T.D."/>
            <person name="Marty A.J."/>
            <person name="Carmen J.C."/>
            <person name="Chen Z."/>
            <person name="Ding L."/>
            <person name="Gujja S."/>
            <person name="Magrini V."/>
            <person name="Misas E."/>
            <person name="Mitreva M."/>
            <person name="Priest M."/>
            <person name="Saif S."/>
            <person name="Whiston E.A."/>
            <person name="Young S."/>
            <person name="Zeng Q."/>
            <person name="Goldman W.E."/>
            <person name="Mardis E.R."/>
            <person name="Taylor J.W."/>
            <person name="McEwen J.G."/>
            <person name="Clay O.K."/>
            <person name="Klein B.S."/>
            <person name="Cuomo C.A."/>
        </authorList>
    </citation>
    <scope>NUCLEOTIDE SEQUENCE [LARGE SCALE GENOMIC DNA]</scope>
    <source>
        <strain evidence="3">UAMH 139</strain>
    </source>
</reference>
<dbReference type="AlphaFoldDB" id="A0A0H1BAQ3"/>
<dbReference type="PANTHER" id="PTHR33993">
    <property type="entry name" value="GLYOXALASE-RELATED"/>
    <property type="match status" value="1"/>
</dbReference>
<comment type="caution">
    <text evidence="2">The sequence shown here is derived from an EMBL/GenBank/DDBJ whole genome shotgun (WGS) entry which is preliminary data.</text>
</comment>
<keyword evidence="3" id="KW-1185">Reference proteome</keyword>
<accession>A0A0H1BAQ3</accession>
<name>A0A0H1BAQ3_9EURO</name>
<dbReference type="InterPro" id="IPR037523">
    <property type="entry name" value="VOC_core"/>
</dbReference>
<dbReference type="OrthoDB" id="447346at2759"/>
<evidence type="ECO:0000259" key="1">
    <source>
        <dbReference type="PROSITE" id="PS51819"/>
    </source>
</evidence>
<dbReference type="EMBL" id="LDEV01002646">
    <property type="protein sequence ID" value="KLJ08193.1"/>
    <property type="molecule type" value="Genomic_DNA"/>
</dbReference>
<dbReference type="STRING" id="2060906.A0A0H1BAQ3"/>
<dbReference type="InterPro" id="IPR052164">
    <property type="entry name" value="Anthracycline_SecMetBiosynth"/>
</dbReference>
<dbReference type="Proteomes" id="UP000053573">
    <property type="component" value="Unassembled WGS sequence"/>
</dbReference>
<organism evidence="2 3">
    <name type="scientific">Blastomyces silverae</name>
    <dbReference type="NCBI Taxonomy" id="2060906"/>
    <lineage>
        <taxon>Eukaryota</taxon>
        <taxon>Fungi</taxon>
        <taxon>Dikarya</taxon>
        <taxon>Ascomycota</taxon>
        <taxon>Pezizomycotina</taxon>
        <taxon>Eurotiomycetes</taxon>
        <taxon>Eurotiomycetidae</taxon>
        <taxon>Onygenales</taxon>
        <taxon>Ajellomycetaceae</taxon>
        <taxon>Blastomyces</taxon>
    </lineage>
</organism>
<dbReference type="InterPro" id="IPR053863">
    <property type="entry name" value="Glyoxy/Ble-like_N"/>
</dbReference>
<protein>
    <recommendedName>
        <fullName evidence="1">VOC domain-containing protein</fullName>
    </recommendedName>
</protein>
<evidence type="ECO:0000313" key="3">
    <source>
        <dbReference type="Proteomes" id="UP000053573"/>
    </source>
</evidence>
<dbReference type="Gene3D" id="3.10.180.10">
    <property type="entry name" value="2,3-Dihydroxybiphenyl 1,2-Dioxygenase, domain 1"/>
    <property type="match status" value="1"/>
</dbReference>
<sequence length="142" mass="15452">MSGEWTPPPFGAPCWVNIPVIDVARAKSFYTTVFKWNITPLPANLNEKDIAIFSFPNDSKSGTLCGSFERIDANVHTKGENAFKMYFMVEDDTKTAEAIIANGGAVIGERAPEGDHGFITQCRDTEGNGIGIYVNVKKDCSG</sequence>
<dbReference type="SUPFAM" id="SSF54593">
    <property type="entry name" value="Glyoxalase/Bleomycin resistance protein/Dihydroxybiphenyl dioxygenase"/>
    <property type="match status" value="1"/>
</dbReference>
<dbReference type="InterPro" id="IPR029068">
    <property type="entry name" value="Glyas_Bleomycin-R_OHBP_Dase"/>
</dbReference>
<feature type="domain" description="VOC" evidence="1">
    <location>
        <begin position="12"/>
        <end position="135"/>
    </location>
</feature>
<dbReference type="Pfam" id="PF22677">
    <property type="entry name" value="Ble-like_N"/>
    <property type="match status" value="1"/>
</dbReference>